<protein>
    <submittedName>
        <fullName evidence="2">dTDP-4-amino-4,6-dideoxygalactose transaminase</fullName>
    </submittedName>
</protein>
<dbReference type="OrthoDB" id="8955051at2"/>
<dbReference type="GO" id="GO:0003824">
    <property type="term" value="F:catalytic activity"/>
    <property type="evidence" value="ECO:0007669"/>
    <property type="project" value="UniProtKB-ARBA"/>
</dbReference>
<sequence>MKYSEIGSNFWLDPETKFVVGELGNEDFGLPEGDMAFTSTGRGAILLAIAHMDQQRKVALLPSFTCSSVILPFVENGYQVDYYDIEKDLTISKERFLEKVERMRPSVILVQNYYGFDTLTPMKEAFGNLHKQGVVIIEDVTHSLYSGIPRLTEADYYVTSLRKWFGIPEGGMALSLKGPFRNKPTDTDGELERAKLDALYGKYRYIMEGIGEKPEVLGKCRDAETMLENQGGIHALGDCSKAILGNVAVAALQKQRRENYGLLVQKVNALRSIAAVFPALPEDVVPLFLPVFTVAESDRKLLQSYLSARSVYAPILWPSFDGEKGLSLGNASPTVKWIYKHILCIPVDQRYGREDMAYIADVLADFDDQ</sequence>
<dbReference type="Gene3D" id="3.40.640.10">
    <property type="entry name" value="Type I PLP-dependent aspartate aminotransferase-like (Major domain)"/>
    <property type="match status" value="1"/>
</dbReference>
<comment type="caution">
    <text evidence="2">The sequence shown here is derived from an EMBL/GenBank/DDBJ whole genome shotgun (WGS) entry which is preliminary data.</text>
</comment>
<dbReference type="InterPro" id="IPR015421">
    <property type="entry name" value="PyrdxlP-dep_Trfase_major"/>
</dbReference>
<dbReference type="Gene3D" id="3.90.1150.10">
    <property type="entry name" value="Aspartate Aminotransferase, domain 1"/>
    <property type="match status" value="1"/>
</dbReference>
<name>A0A2T5IQB0_9LACT</name>
<gene>
    <name evidence="2" type="ORF">C8U37_102115</name>
</gene>
<comment type="similarity">
    <text evidence="1">Belongs to the DegT/DnrJ/EryC1 family.</text>
</comment>
<organism evidence="2 3">
    <name type="scientific">Trichococcus patagoniensis</name>
    <dbReference type="NCBI Taxonomy" id="382641"/>
    <lineage>
        <taxon>Bacteria</taxon>
        <taxon>Bacillati</taxon>
        <taxon>Bacillota</taxon>
        <taxon>Bacilli</taxon>
        <taxon>Lactobacillales</taxon>
        <taxon>Carnobacteriaceae</taxon>
        <taxon>Trichococcus</taxon>
    </lineage>
</organism>
<dbReference type="AlphaFoldDB" id="A0A2T5IQB0"/>
<dbReference type="InterPro" id="IPR015422">
    <property type="entry name" value="PyrdxlP-dep_Trfase_small"/>
</dbReference>
<dbReference type="InterPro" id="IPR015424">
    <property type="entry name" value="PyrdxlP-dep_Trfase"/>
</dbReference>
<dbReference type="Proteomes" id="UP000244161">
    <property type="component" value="Unassembled WGS sequence"/>
</dbReference>
<dbReference type="InterPro" id="IPR000653">
    <property type="entry name" value="DegT/StrS_aminotransferase"/>
</dbReference>
<evidence type="ECO:0000313" key="3">
    <source>
        <dbReference type="Proteomes" id="UP000244161"/>
    </source>
</evidence>
<keyword evidence="1" id="KW-0663">Pyridoxal phosphate</keyword>
<dbReference type="RefSeq" id="WP_108031603.1">
    <property type="nucleotide sequence ID" value="NZ_QAOM01000002.1"/>
</dbReference>
<reference evidence="2 3" key="1">
    <citation type="submission" date="2018-04" db="EMBL/GenBank/DDBJ databases">
        <title>Genomic Encyclopedia of Archaeal and Bacterial Type Strains, Phase II (KMG-II): from individual species to whole genera.</title>
        <authorList>
            <person name="Goeker M."/>
        </authorList>
    </citation>
    <scope>NUCLEOTIDE SEQUENCE [LARGE SCALE GENOMIC DNA]</scope>
    <source>
        <strain evidence="2 3">DSM 18806</strain>
    </source>
</reference>
<proteinExistence type="inferred from homology"/>
<dbReference type="Pfam" id="PF01041">
    <property type="entry name" value="DegT_DnrJ_EryC1"/>
    <property type="match status" value="1"/>
</dbReference>
<keyword evidence="3" id="KW-1185">Reference proteome</keyword>
<dbReference type="EMBL" id="QAOM01000002">
    <property type="protein sequence ID" value="PTQ86012.1"/>
    <property type="molecule type" value="Genomic_DNA"/>
</dbReference>
<evidence type="ECO:0000313" key="2">
    <source>
        <dbReference type="EMBL" id="PTQ86012.1"/>
    </source>
</evidence>
<accession>A0A2T5IQB0</accession>
<dbReference type="SUPFAM" id="SSF53383">
    <property type="entry name" value="PLP-dependent transferases"/>
    <property type="match status" value="1"/>
</dbReference>
<evidence type="ECO:0000256" key="1">
    <source>
        <dbReference type="RuleBase" id="RU004508"/>
    </source>
</evidence>